<dbReference type="PANTHER" id="PTHR42776">
    <property type="entry name" value="SERINE PEPTIDASE S9 FAMILY MEMBER"/>
    <property type="match status" value="1"/>
</dbReference>
<keyword evidence="8" id="KW-1185">Reference proteome</keyword>
<dbReference type="InterPro" id="IPR011042">
    <property type="entry name" value="6-blade_b-propeller_TolB-like"/>
</dbReference>
<evidence type="ECO:0000313" key="6">
    <source>
        <dbReference type="EMBL" id="RUR24999.1"/>
    </source>
</evidence>
<dbReference type="PANTHER" id="PTHR42776:SF27">
    <property type="entry name" value="DIPEPTIDYL PEPTIDASE FAMILY MEMBER 6"/>
    <property type="match status" value="1"/>
</dbReference>
<proteinExistence type="predicted"/>
<dbReference type="EMBL" id="QHJG01000008">
    <property type="protein sequence ID" value="PWY56482.1"/>
    <property type="molecule type" value="Genomic_DNA"/>
</dbReference>
<dbReference type="Pfam" id="PF07676">
    <property type="entry name" value="PD40"/>
    <property type="match status" value="5"/>
</dbReference>
<dbReference type="OrthoDB" id="9812921at2"/>
<dbReference type="Gene3D" id="3.40.50.1820">
    <property type="entry name" value="alpha/beta hydrolase"/>
    <property type="match status" value="1"/>
</dbReference>
<evidence type="ECO:0000256" key="2">
    <source>
        <dbReference type="ARBA" id="ARBA00022825"/>
    </source>
</evidence>
<dbReference type="Pfam" id="PF00326">
    <property type="entry name" value="Peptidase_S9"/>
    <property type="match status" value="1"/>
</dbReference>
<gene>
    <name evidence="5" type="ORF">DGG96_02300</name>
    <name evidence="4" type="ORF">DGG96_06890</name>
    <name evidence="6" type="ORF">ELY20_04375</name>
</gene>
<dbReference type="AlphaFoldDB" id="A0A317U7G9"/>
<evidence type="ECO:0000313" key="5">
    <source>
        <dbReference type="EMBL" id="PWY57161.1"/>
    </source>
</evidence>
<protein>
    <submittedName>
        <fullName evidence="4">S9 family peptidase</fullName>
    </submittedName>
</protein>
<dbReference type="EMBL" id="QHJG01000003">
    <property type="protein sequence ID" value="PWY57161.1"/>
    <property type="molecule type" value="Genomic_DNA"/>
</dbReference>
<evidence type="ECO:0000256" key="1">
    <source>
        <dbReference type="ARBA" id="ARBA00022801"/>
    </source>
</evidence>
<dbReference type="GO" id="GO:0004252">
    <property type="term" value="F:serine-type endopeptidase activity"/>
    <property type="evidence" value="ECO:0007669"/>
    <property type="project" value="TreeGrafter"/>
</dbReference>
<dbReference type="Proteomes" id="UP000247152">
    <property type="component" value="Unassembled WGS sequence"/>
</dbReference>
<reference evidence="6 8" key="2">
    <citation type="submission" date="2018-12" db="EMBL/GenBank/DDBJ databases">
        <title>Legionella sp,whole genome shotgun sequence.</title>
        <authorList>
            <person name="Wu H."/>
        </authorList>
    </citation>
    <scope>NUCLEOTIDE SEQUENCE [LARGE SCALE GENOMIC DNA]</scope>
    <source>
        <strain evidence="8">km489</strain>
        <strain evidence="6">Km489</strain>
    </source>
</reference>
<dbReference type="Proteomes" id="UP000287374">
    <property type="component" value="Unassembled WGS sequence"/>
</dbReference>
<dbReference type="SUPFAM" id="SSF82171">
    <property type="entry name" value="DPP6 N-terminal domain-like"/>
    <property type="match status" value="1"/>
</dbReference>
<keyword evidence="1" id="KW-0378">Hydrolase</keyword>
<dbReference type="SUPFAM" id="SSF53474">
    <property type="entry name" value="alpha/beta-Hydrolases"/>
    <property type="match status" value="1"/>
</dbReference>
<evidence type="ECO:0000313" key="7">
    <source>
        <dbReference type="Proteomes" id="UP000247152"/>
    </source>
</evidence>
<comment type="caution">
    <text evidence="4">The sequence shown here is derived from an EMBL/GenBank/DDBJ whole genome shotgun (WGS) entry which is preliminary data.</text>
</comment>
<keyword evidence="2" id="KW-0645">Protease</keyword>
<evidence type="ECO:0000313" key="4">
    <source>
        <dbReference type="EMBL" id="PWY56482.1"/>
    </source>
</evidence>
<dbReference type="InterPro" id="IPR001375">
    <property type="entry name" value="Peptidase_S9_cat"/>
</dbReference>
<dbReference type="InterPro" id="IPR011659">
    <property type="entry name" value="WD40"/>
</dbReference>
<organism evidence="4 7">
    <name type="scientific">Legionella qingyii</name>
    <dbReference type="NCBI Taxonomy" id="2184757"/>
    <lineage>
        <taxon>Bacteria</taxon>
        <taxon>Pseudomonadati</taxon>
        <taxon>Pseudomonadota</taxon>
        <taxon>Gammaproteobacteria</taxon>
        <taxon>Legionellales</taxon>
        <taxon>Legionellaceae</taxon>
        <taxon>Legionella</taxon>
    </lineage>
</organism>
<dbReference type="GO" id="GO:0006508">
    <property type="term" value="P:proteolysis"/>
    <property type="evidence" value="ECO:0007669"/>
    <property type="project" value="InterPro"/>
</dbReference>
<reference evidence="4 7" key="1">
    <citation type="submission" date="2018-05" db="EMBL/GenBank/DDBJ databases">
        <title>Legionella qingyii sp.nov., whole genome shotgun sequence.</title>
        <authorList>
            <person name="Wu H."/>
            <person name="Zhu Q."/>
            <person name="Hu C."/>
        </authorList>
    </citation>
    <scope>NUCLEOTIDE SEQUENCE [LARGE SCALE GENOMIC DNA]</scope>
    <source>
        <strain evidence="4 7">HEB18</strain>
    </source>
</reference>
<keyword evidence="2" id="KW-0720">Serine protease</keyword>
<feature type="domain" description="Peptidase S9 prolyl oligopeptidase catalytic" evidence="3">
    <location>
        <begin position="452"/>
        <end position="657"/>
    </location>
</feature>
<dbReference type="Gene3D" id="2.120.10.30">
    <property type="entry name" value="TolB, C-terminal domain"/>
    <property type="match status" value="3"/>
</dbReference>
<dbReference type="InterPro" id="IPR029058">
    <property type="entry name" value="AB_hydrolase_fold"/>
</dbReference>
<dbReference type="EMBL" id="RZGX01000004">
    <property type="protein sequence ID" value="RUR24999.1"/>
    <property type="molecule type" value="Genomic_DNA"/>
</dbReference>
<evidence type="ECO:0000259" key="3">
    <source>
        <dbReference type="Pfam" id="PF00326"/>
    </source>
</evidence>
<accession>A0A317U7G9</accession>
<name>A0A317U7G9_9GAMM</name>
<sequence>MILKKVHVCFQLVLFLLPFIFCERGWCAQRLPLLSDYMRIKTVGEPDLSSDGKWIVYTVEENVSKTSAIRNIWIVSYDGKISKQLTNDKKASNYLPKWSPNGQWIAFLSDSDDSLRLLNRQNGKTIRLTNNQYEVSDFTWAPDSQSIAFIASKTKDKASKNKPIIITRYLFKKDIQGYLYEKRTHLYRIALQSKHIELLTPGPYDEWAPAWSPNGDYIAFISKRGAEPDRSYNSDVYVISNKSGSKAIQLTGFPGAGMDPDWESSPSWSPDNSQIAYLSFNNKSPIYAPTQLAVVRLDNHQERIVVSLDRWFTKPEWSEDGKKIYALIETSRNTHLSEIDVRTGDVKALTKGEQVDSEFSIAQQHIVVVSSDDQHPSELFAVEDTLRPLTHHNQKLLDEVLFRPVEDIEFKSADGTLIEGLLLKPANYKSGTQYPALLNLHGGPVYQFSHEFNFDWQWLAAQGYTIIAPNPRGSSGKGFDFSNAINADWGNLDVKDVLASVDYAIKKGIVDPNKLAVGGWSYGGMLTDYVIASTQRFKAAVSGAGTGNILGNYGVDQYTLDYESELGKPWLNAQIYMKLSYPLLQANKIKTPTLFMCASLDFNMPCIGSEQLYQALRSQNIPTELIIYPEQYHTLDRPDFQMDRLQRFKNWMDFYLKINN</sequence>
<evidence type="ECO:0000313" key="8">
    <source>
        <dbReference type="Proteomes" id="UP000287374"/>
    </source>
</evidence>